<keyword evidence="3" id="KW-1185">Reference proteome</keyword>
<dbReference type="KEGG" id="tpla:ElP_36320"/>
<reference evidence="2 3" key="1">
    <citation type="submission" date="2019-02" db="EMBL/GenBank/DDBJ databases">
        <title>Deep-cultivation of Planctomycetes and their phenomic and genomic characterization uncovers novel biology.</title>
        <authorList>
            <person name="Wiegand S."/>
            <person name="Jogler M."/>
            <person name="Boedeker C."/>
            <person name="Pinto D."/>
            <person name="Vollmers J."/>
            <person name="Rivas-Marin E."/>
            <person name="Kohn T."/>
            <person name="Peeters S.H."/>
            <person name="Heuer A."/>
            <person name="Rast P."/>
            <person name="Oberbeckmann S."/>
            <person name="Bunk B."/>
            <person name="Jeske O."/>
            <person name="Meyerdierks A."/>
            <person name="Storesund J.E."/>
            <person name="Kallscheuer N."/>
            <person name="Luecker S."/>
            <person name="Lage O.M."/>
            <person name="Pohl T."/>
            <person name="Merkel B.J."/>
            <person name="Hornburger P."/>
            <person name="Mueller R.-W."/>
            <person name="Bruemmer F."/>
            <person name="Labrenz M."/>
            <person name="Spormann A.M."/>
            <person name="Op den Camp H."/>
            <person name="Overmann J."/>
            <person name="Amann R."/>
            <person name="Jetten M.S.M."/>
            <person name="Mascher T."/>
            <person name="Medema M.H."/>
            <person name="Devos D.P."/>
            <person name="Kaster A.-K."/>
            <person name="Ovreas L."/>
            <person name="Rohde M."/>
            <person name="Galperin M.Y."/>
            <person name="Jogler C."/>
        </authorList>
    </citation>
    <scope>NUCLEOTIDE SEQUENCE [LARGE SCALE GENOMIC DNA]</scope>
    <source>
        <strain evidence="2 3">ElP</strain>
    </source>
</reference>
<sequence length="61" mass="6300">MTAGSGIRTAEGARGVEGAEVVLTPSAPDDSRPPSEIELVISRTQGRHVADITRRVISGGD</sequence>
<feature type="region of interest" description="Disordered" evidence="1">
    <location>
        <begin position="1"/>
        <end position="35"/>
    </location>
</feature>
<proteinExistence type="predicted"/>
<accession>A0A518H4G6</accession>
<gene>
    <name evidence="2" type="ORF">ElP_36320</name>
</gene>
<evidence type="ECO:0000313" key="2">
    <source>
        <dbReference type="EMBL" id="QDV35726.1"/>
    </source>
</evidence>
<evidence type="ECO:0000313" key="3">
    <source>
        <dbReference type="Proteomes" id="UP000317835"/>
    </source>
</evidence>
<dbReference type="AlphaFoldDB" id="A0A518H4G6"/>
<dbReference type="RefSeq" id="WP_231749892.1">
    <property type="nucleotide sequence ID" value="NZ_CP036426.1"/>
</dbReference>
<evidence type="ECO:0000256" key="1">
    <source>
        <dbReference type="SAM" id="MobiDB-lite"/>
    </source>
</evidence>
<name>A0A518H4G6_9BACT</name>
<dbReference type="Proteomes" id="UP000317835">
    <property type="component" value="Chromosome"/>
</dbReference>
<protein>
    <submittedName>
        <fullName evidence="2">NAD(P)H:quinone oxidoreductase</fullName>
    </submittedName>
</protein>
<organism evidence="2 3">
    <name type="scientific">Tautonia plasticadhaerens</name>
    <dbReference type="NCBI Taxonomy" id="2527974"/>
    <lineage>
        <taxon>Bacteria</taxon>
        <taxon>Pseudomonadati</taxon>
        <taxon>Planctomycetota</taxon>
        <taxon>Planctomycetia</taxon>
        <taxon>Isosphaerales</taxon>
        <taxon>Isosphaeraceae</taxon>
        <taxon>Tautonia</taxon>
    </lineage>
</organism>
<dbReference type="EMBL" id="CP036426">
    <property type="protein sequence ID" value="QDV35726.1"/>
    <property type="molecule type" value="Genomic_DNA"/>
</dbReference>